<dbReference type="HOGENOM" id="CLU_161285_0_0_0"/>
<dbReference type="Proteomes" id="UP000018914">
    <property type="component" value="Chromosome"/>
</dbReference>
<feature type="transmembrane region" description="Helical" evidence="2">
    <location>
        <begin position="115"/>
        <end position="133"/>
    </location>
</feature>
<keyword evidence="2" id="KW-0472">Membrane</keyword>
<dbReference type="Gene3D" id="1.20.58.130">
    <property type="match status" value="1"/>
</dbReference>
<reference evidence="3 4" key="1">
    <citation type="submission" date="2013-12" db="EMBL/GenBank/DDBJ databases">
        <authorList>
            <consortium name="DOE Joint Genome Institute"/>
            <person name="Eisen J."/>
            <person name="Huntemann M."/>
            <person name="Han J."/>
            <person name="Chen A."/>
            <person name="Kyrpides N."/>
            <person name="Mavromatis K."/>
            <person name="Markowitz V."/>
            <person name="Palaniappan K."/>
            <person name="Ivanova N."/>
            <person name="Schaumberg A."/>
            <person name="Pati A."/>
            <person name="Liolios K."/>
            <person name="Nordberg H.P."/>
            <person name="Cantor M.N."/>
            <person name="Hua S.X."/>
            <person name="Woyke T."/>
        </authorList>
    </citation>
    <scope>NUCLEOTIDE SEQUENCE [LARGE SCALE GENOMIC DNA]</scope>
    <source>
        <strain evidence="3 4">DSM 23557</strain>
    </source>
</reference>
<dbReference type="STRING" id="75906.THERU_03880"/>
<dbReference type="EMBL" id="CP007028">
    <property type="protein sequence ID" value="AHE95963.1"/>
    <property type="molecule type" value="Genomic_DNA"/>
</dbReference>
<dbReference type="KEGG" id="trd:THERU_03880"/>
<keyword evidence="1" id="KW-0175">Coiled coil</keyword>
<keyword evidence="2" id="KW-0812">Transmembrane</keyword>
<accession>W0DFZ5</accession>
<dbReference type="AlphaFoldDB" id="W0DFZ5"/>
<dbReference type="PATRIC" id="fig|75906.3.peg.750"/>
<evidence type="ECO:0000256" key="2">
    <source>
        <dbReference type="SAM" id="Phobius"/>
    </source>
</evidence>
<gene>
    <name evidence="3" type="ORF">THERU_03880</name>
</gene>
<proteinExistence type="predicted"/>
<evidence type="ECO:0000313" key="3">
    <source>
        <dbReference type="EMBL" id="AHE95963.1"/>
    </source>
</evidence>
<feature type="coiled-coil region" evidence="1">
    <location>
        <begin position="65"/>
        <end position="92"/>
    </location>
</feature>
<evidence type="ECO:0000256" key="1">
    <source>
        <dbReference type="SAM" id="Coils"/>
    </source>
</evidence>
<sequence>MPKAIDLELLQLLEDKLGKETARKVAQAIELGLEVMEKRAEELAIQKKLELRDELTKELASKADIQVLKTEIQAVRTEMQAMESKLEAKIELVRKELDGKIDSVRSELKEEILKLDRKFTIMFLILLFTFILFNKDALEFLLKVLGVIK</sequence>
<dbReference type="RefSeq" id="WP_025305953.1">
    <property type="nucleotide sequence ID" value="NZ_CP007028.1"/>
</dbReference>
<keyword evidence="4" id="KW-1185">Reference proteome</keyword>
<organism evidence="4">
    <name type="scientific">Thermocrinis ruber</name>
    <dbReference type="NCBI Taxonomy" id="75906"/>
    <lineage>
        <taxon>Bacteria</taxon>
        <taxon>Pseudomonadati</taxon>
        <taxon>Aquificota</taxon>
        <taxon>Aquificia</taxon>
        <taxon>Aquificales</taxon>
        <taxon>Aquificaceae</taxon>
        <taxon>Thermocrinis</taxon>
    </lineage>
</organism>
<evidence type="ECO:0000313" key="4">
    <source>
        <dbReference type="Proteomes" id="UP000018914"/>
    </source>
</evidence>
<evidence type="ECO:0008006" key="5">
    <source>
        <dbReference type="Google" id="ProtNLM"/>
    </source>
</evidence>
<name>W0DFZ5_9AQUI</name>
<keyword evidence="2" id="KW-1133">Transmembrane helix</keyword>
<protein>
    <recommendedName>
        <fullName evidence="5">DUF1640 domain-containing protein</fullName>
    </recommendedName>
</protein>